<keyword evidence="2" id="KW-1185">Reference proteome</keyword>
<organism evidence="1 2">
    <name type="scientific">Gibberella nygamai</name>
    <name type="common">Bean root rot disease fungus</name>
    <name type="synonym">Fusarium nygamai</name>
    <dbReference type="NCBI Taxonomy" id="42673"/>
    <lineage>
        <taxon>Eukaryota</taxon>
        <taxon>Fungi</taxon>
        <taxon>Dikarya</taxon>
        <taxon>Ascomycota</taxon>
        <taxon>Pezizomycotina</taxon>
        <taxon>Sordariomycetes</taxon>
        <taxon>Hypocreomycetidae</taxon>
        <taxon>Hypocreales</taxon>
        <taxon>Nectriaceae</taxon>
        <taxon>Fusarium</taxon>
        <taxon>Fusarium fujikuroi species complex</taxon>
    </lineage>
</organism>
<sequence length="45" mass="4640">MDPFEVDLAPASPTNHANTCAVTTKAAAGYKEDSIGVLSICISTE</sequence>
<protein>
    <submittedName>
        <fullName evidence="1">Uncharacterized protein</fullName>
    </submittedName>
</protein>
<name>A0A2K0UTS9_GIBNY</name>
<evidence type="ECO:0000313" key="2">
    <source>
        <dbReference type="Proteomes" id="UP000236664"/>
    </source>
</evidence>
<proteinExistence type="predicted"/>
<gene>
    <name evidence="1" type="ORF">FNYG_14098</name>
</gene>
<comment type="caution">
    <text evidence="1">The sequence shown here is derived from an EMBL/GenBank/DDBJ whole genome shotgun (WGS) entry which is preliminary data.</text>
</comment>
<reference evidence="1 2" key="1">
    <citation type="submission" date="2017-06" db="EMBL/GenBank/DDBJ databases">
        <title>Genome of Fusarium nygamai isolate CS10214.</title>
        <authorList>
            <person name="Gardiner D.M."/>
            <person name="Obanor F."/>
            <person name="Kazan K."/>
        </authorList>
    </citation>
    <scope>NUCLEOTIDE SEQUENCE [LARGE SCALE GENOMIC DNA]</scope>
    <source>
        <strain evidence="1 2">CS10214</strain>
    </source>
</reference>
<dbReference type="Proteomes" id="UP000236664">
    <property type="component" value="Unassembled WGS sequence"/>
</dbReference>
<accession>A0A2K0UTS9</accession>
<dbReference type="EMBL" id="MTQA01000312">
    <property type="protein sequence ID" value="PNP61181.1"/>
    <property type="molecule type" value="Genomic_DNA"/>
</dbReference>
<dbReference type="AlphaFoldDB" id="A0A2K0UTS9"/>
<evidence type="ECO:0000313" key="1">
    <source>
        <dbReference type="EMBL" id="PNP61181.1"/>
    </source>
</evidence>